<feature type="domain" description="Myb-like" evidence="8">
    <location>
        <begin position="12"/>
        <end position="64"/>
    </location>
</feature>
<dbReference type="InterPro" id="IPR001005">
    <property type="entry name" value="SANT/Myb"/>
</dbReference>
<dbReference type="FunFam" id="1.10.10.60:FF:000349">
    <property type="entry name" value="Transcription factor MYB39"/>
    <property type="match status" value="1"/>
</dbReference>
<dbReference type="PANTHER" id="PTHR47994">
    <property type="entry name" value="F14D16.11-RELATED"/>
    <property type="match status" value="1"/>
</dbReference>
<dbReference type="SUPFAM" id="SSF46689">
    <property type="entry name" value="Homeodomain-like"/>
    <property type="match status" value="1"/>
</dbReference>
<dbReference type="GO" id="GO:0003677">
    <property type="term" value="F:DNA binding"/>
    <property type="evidence" value="ECO:0007669"/>
    <property type="project" value="UniProtKB-KW"/>
</dbReference>
<dbReference type="InterPro" id="IPR015495">
    <property type="entry name" value="Myb_TF_plants"/>
</dbReference>
<reference evidence="10 11" key="1">
    <citation type="submission" date="2020-08" db="EMBL/GenBank/DDBJ databases">
        <title>Plant Genome Project.</title>
        <authorList>
            <person name="Zhang R.-G."/>
        </authorList>
    </citation>
    <scope>NUCLEOTIDE SEQUENCE [LARGE SCALE GENOMIC DNA]</scope>
    <source>
        <tissue evidence="10">Rhizome</tissue>
    </source>
</reference>
<dbReference type="PROSITE" id="PS50090">
    <property type="entry name" value="MYB_LIKE"/>
    <property type="match status" value="2"/>
</dbReference>
<dbReference type="EMBL" id="JACMSC010000018">
    <property type="protein sequence ID" value="KAG6475476.1"/>
    <property type="molecule type" value="Genomic_DNA"/>
</dbReference>
<dbReference type="InterPro" id="IPR009057">
    <property type="entry name" value="Homeodomain-like_sf"/>
</dbReference>
<dbReference type="SMART" id="SM00717">
    <property type="entry name" value="SANT"/>
    <property type="match status" value="2"/>
</dbReference>
<evidence type="ECO:0000256" key="5">
    <source>
        <dbReference type="ARBA" id="ARBA00023163"/>
    </source>
</evidence>
<sequence length="319" mass="34711">MGRSPISHEVAVGSVKKGPWTPEEDQKLVEYVEKHGRGSWQRIPALAGLNRCGKSCRLRWTNYLRPDIKRGEFTDDEEKRIVHLHSLLGNKWSSIAAELPGRTDNEIKNYWNTHLKKKLLRMGIDPVTHRPAPANLGLLSGLLSPAAAAGNLGDALKIQVDLAHLLKLQLVQSLLHVLTAGAATPNVDLLQSLTPPPNPLARSSDLLLQSSTNTLVPNLSTLSQFLSPDASMEISSTSSFPAAAAAPPPPPLVSPCSGAHNSEITKPSSDHSDWEDLKLDDIDSDCWKDIIEYSNAAMVRGNPGKQLVNKVHTIFQTPP</sequence>
<feature type="domain" description="Myb-like" evidence="8">
    <location>
        <begin position="65"/>
        <end position="115"/>
    </location>
</feature>
<evidence type="ECO:0000256" key="6">
    <source>
        <dbReference type="ARBA" id="ARBA00023242"/>
    </source>
</evidence>
<feature type="domain" description="HTH myb-type" evidence="9">
    <location>
        <begin position="69"/>
        <end position="119"/>
    </location>
</feature>
<dbReference type="FunFam" id="1.10.10.60:FF:000001">
    <property type="entry name" value="MYB-related transcription factor"/>
    <property type="match status" value="1"/>
</dbReference>
<dbReference type="Proteomes" id="UP000734854">
    <property type="component" value="Unassembled WGS sequence"/>
</dbReference>
<evidence type="ECO:0000313" key="11">
    <source>
        <dbReference type="Proteomes" id="UP000734854"/>
    </source>
</evidence>
<keyword evidence="6" id="KW-0539">Nucleus</keyword>
<evidence type="ECO:0000256" key="3">
    <source>
        <dbReference type="ARBA" id="ARBA00023015"/>
    </source>
</evidence>
<dbReference type="InterPro" id="IPR017930">
    <property type="entry name" value="Myb_dom"/>
</dbReference>
<keyword evidence="11" id="KW-1185">Reference proteome</keyword>
<keyword evidence="3" id="KW-0805">Transcription regulation</keyword>
<dbReference type="PANTHER" id="PTHR47994:SF5">
    <property type="entry name" value="F14D16.11-RELATED"/>
    <property type="match status" value="1"/>
</dbReference>
<dbReference type="AlphaFoldDB" id="A0A8J5EXD4"/>
<evidence type="ECO:0000256" key="4">
    <source>
        <dbReference type="ARBA" id="ARBA00023125"/>
    </source>
</evidence>
<evidence type="ECO:0000259" key="8">
    <source>
        <dbReference type="PROSITE" id="PS50090"/>
    </source>
</evidence>
<evidence type="ECO:0000256" key="1">
    <source>
        <dbReference type="ARBA" id="ARBA00004123"/>
    </source>
</evidence>
<keyword evidence="2" id="KW-0677">Repeat</keyword>
<evidence type="ECO:0000313" key="10">
    <source>
        <dbReference type="EMBL" id="KAG6475476.1"/>
    </source>
</evidence>
<comment type="subcellular location">
    <subcellularLocation>
        <location evidence="1">Nucleus</location>
    </subcellularLocation>
</comment>
<dbReference type="CDD" id="cd00167">
    <property type="entry name" value="SANT"/>
    <property type="match status" value="2"/>
</dbReference>
<accession>A0A8J5EXD4</accession>
<dbReference type="PROSITE" id="PS51294">
    <property type="entry name" value="HTH_MYB"/>
    <property type="match status" value="2"/>
</dbReference>
<dbReference type="GO" id="GO:0005634">
    <property type="term" value="C:nucleus"/>
    <property type="evidence" value="ECO:0007669"/>
    <property type="project" value="UniProtKB-SubCell"/>
</dbReference>
<keyword evidence="4" id="KW-0238">DNA-binding</keyword>
<feature type="region of interest" description="Disordered" evidence="7">
    <location>
        <begin position="240"/>
        <end position="276"/>
    </location>
</feature>
<organism evidence="10 11">
    <name type="scientific">Zingiber officinale</name>
    <name type="common">Ginger</name>
    <name type="synonym">Amomum zingiber</name>
    <dbReference type="NCBI Taxonomy" id="94328"/>
    <lineage>
        <taxon>Eukaryota</taxon>
        <taxon>Viridiplantae</taxon>
        <taxon>Streptophyta</taxon>
        <taxon>Embryophyta</taxon>
        <taxon>Tracheophyta</taxon>
        <taxon>Spermatophyta</taxon>
        <taxon>Magnoliopsida</taxon>
        <taxon>Liliopsida</taxon>
        <taxon>Zingiberales</taxon>
        <taxon>Zingiberaceae</taxon>
        <taxon>Zingiber</taxon>
    </lineage>
</organism>
<keyword evidence="5" id="KW-0804">Transcription</keyword>
<evidence type="ECO:0000259" key="9">
    <source>
        <dbReference type="PROSITE" id="PS51294"/>
    </source>
</evidence>
<proteinExistence type="predicted"/>
<evidence type="ECO:0000256" key="2">
    <source>
        <dbReference type="ARBA" id="ARBA00022737"/>
    </source>
</evidence>
<evidence type="ECO:0000256" key="7">
    <source>
        <dbReference type="SAM" id="MobiDB-lite"/>
    </source>
</evidence>
<name>A0A8J5EXD4_ZINOF</name>
<comment type="caution">
    <text evidence="10">The sequence shown here is derived from an EMBL/GenBank/DDBJ whole genome shotgun (WGS) entry which is preliminary data.</text>
</comment>
<protein>
    <submittedName>
        <fullName evidence="10">Uncharacterized protein</fullName>
    </submittedName>
</protein>
<dbReference type="Gene3D" id="1.10.10.60">
    <property type="entry name" value="Homeodomain-like"/>
    <property type="match status" value="2"/>
</dbReference>
<dbReference type="Pfam" id="PF00249">
    <property type="entry name" value="Myb_DNA-binding"/>
    <property type="match status" value="2"/>
</dbReference>
<feature type="domain" description="HTH myb-type" evidence="9">
    <location>
        <begin position="14"/>
        <end position="68"/>
    </location>
</feature>
<gene>
    <name evidence="10" type="ORF">ZIOFF_064696</name>
</gene>